<organism evidence="1">
    <name type="scientific">bioreactor metagenome</name>
    <dbReference type="NCBI Taxonomy" id="1076179"/>
    <lineage>
        <taxon>unclassified sequences</taxon>
        <taxon>metagenomes</taxon>
        <taxon>ecological metagenomes</taxon>
    </lineage>
</organism>
<dbReference type="AlphaFoldDB" id="A0A645G367"/>
<accession>A0A645G367</accession>
<proteinExistence type="predicted"/>
<comment type="caution">
    <text evidence="1">The sequence shown here is derived from an EMBL/GenBank/DDBJ whole genome shotgun (WGS) entry which is preliminary data.</text>
</comment>
<evidence type="ECO:0000313" key="1">
    <source>
        <dbReference type="EMBL" id="MPN20576.1"/>
    </source>
</evidence>
<sequence length="134" mass="15108">MFLINLPQNIFIDTAENSCRGSIRLADAVPVTIPGSGYNPIAGFIQNCHITVILIHNFSQIIPYAGNQHMRPQYSLQFILLIINRVGSRNSEIIHHKMFVYRRKNWHVSFTCDLIPGTLTRVKCTGIQNTPASS</sequence>
<gene>
    <name evidence="1" type="ORF">SDC9_167955</name>
</gene>
<dbReference type="EMBL" id="VSSQ01068379">
    <property type="protein sequence ID" value="MPN20576.1"/>
    <property type="molecule type" value="Genomic_DNA"/>
</dbReference>
<protein>
    <submittedName>
        <fullName evidence="1">Uncharacterized protein</fullName>
    </submittedName>
</protein>
<name>A0A645G367_9ZZZZ</name>
<reference evidence="1" key="1">
    <citation type="submission" date="2019-08" db="EMBL/GenBank/DDBJ databases">
        <authorList>
            <person name="Kucharzyk K."/>
            <person name="Murdoch R.W."/>
            <person name="Higgins S."/>
            <person name="Loffler F."/>
        </authorList>
    </citation>
    <scope>NUCLEOTIDE SEQUENCE</scope>
</reference>